<dbReference type="AlphaFoldDB" id="A0A016VNG3"/>
<comment type="caution">
    <text evidence="2">The sequence shown here is derived from an EMBL/GenBank/DDBJ whole genome shotgun (WGS) entry which is preliminary data.</text>
</comment>
<evidence type="ECO:0000256" key="1">
    <source>
        <dbReference type="SAM" id="SignalP"/>
    </source>
</evidence>
<keyword evidence="1" id="KW-0732">Signal</keyword>
<dbReference type="EMBL" id="JARK01001343">
    <property type="protein sequence ID" value="EYC28876.1"/>
    <property type="molecule type" value="Genomic_DNA"/>
</dbReference>
<keyword evidence="3" id="KW-1185">Reference proteome</keyword>
<proteinExistence type="predicted"/>
<evidence type="ECO:0000313" key="2">
    <source>
        <dbReference type="EMBL" id="EYC28876.1"/>
    </source>
</evidence>
<evidence type="ECO:0000313" key="3">
    <source>
        <dbReference type="Proteomes" id="UP000024635"/>
    </source>
</evidence>
<evidence type="ECO:0008006" key="4">
    <source>
        <dbReference type="Google" id="ProtNLM"/>
    </source>
</evidence>
<feature type="signal peptide" evidence="1">
    <location>
        <begin position="1"/>
        <end position="20"/>
    </location>
</feature>
<organism evidence="2 3">
    <name type="scientific">Ancylostoma ceylanicum</name>
    <dbReference type="NCBI Taxonomy" id="53326"/>
    <lineage>
        <taxon>Eukaryota</taxon>
        <taxon>Metazoa</taxon>
        <taxon>Ecdysozoa</taxon>
        <taxon>Nematoda</taxon>
        <taxon>Chromadorea</taxon>
        <taxon>Rhabditida</taxon>
        <taxon>Rhabditina</taxon>
        <taxon>Rhabditomorpha</taxon>
        <taxon>Strongyloidea</taxon>
        <taxon>Ancylostomatidae</taxon>
        <taxon>Ancylostomatinae</taxon>
        <taxon>Ancylostoma</taxon>
    </lineage>
</organism>
<dbReference type="Proteomes" id="UP000024635">
    <property type="component" value="Unassembled WGS sequence"/>
</dbReference>
<accession>A0A016VNG3</accession>
<sequence>MRPLFVVCLLSILLGEVVWCKHENSCTLYHNVAIGSKFCRLQCKGVNCQGGHCVLRSSRKTCLCTNCWDKAGDNIELDVLRGEQ</sequence>
<name>A0A016VNG3_9BILA</name>
<reference evidence="3" key="1">
    <citation type="journal article" date="2015" name="Nat. Genet.">
        <title>The genome and transcriptome of the zoonotic hookworm Ancylostoma ceylanicum identify infection-specific gene families.</title>
        <authorList>
            <person name="Schwarz E.M."/>
            <person name="Hu Y."/>
            <person name="Antoshechkin I."/>
            <person name="Miller M.M."/>
            <person name="Sternberg P.W."/>
            <person name="Aroian R.V."/>
        </authorList>
    </citation>
    <scope>NUCLEOTIDE SEQUENCE</scope>
    <source>
        <strain evidence="3">HY135</strain>
    </source>
</reference>
<feature type="chain" id="PRO_5005403950" description="Knottin scorpion toxin-like domain-containing protein" evidence="1">
    <location>
        <begin position="21"/>
        <end position="84"/>
    </location>
</feature>
<protein>
    <recommendedName>
        <fullName evidence="4">Knottin scorpion toxin-like domain-containing protein</fullName>
    </recommendedName>
</protein>
<gene>
    <name evidence="2" type="primary">Acey_s0007.g3473</name>
    <name evidence="2" type="ORF">Y032_0007g3473</name>
</gene>